<dbReference type="Proteomes" id="UP000297295">
    <property type="component" value="Unassembled WGS sequence"/>
</dbReference>
<accession>A0A4E0PXI2</accession>
<gene>
    <name evidence="1" type="ORF">CUN85_06435</name>
</gene>
<name>A0A4E0PXI2_9EURY</name>
<keyword evidence="2" id="KW-1185">Reference proteome</keyword>
<dbReference type="AlphaFoldDB" id="A0A4E0PXI2"/>
<evidence type="ECO:0000313" key="1">
    <source>
        <dbReference type="EMBL" id="TGC09462.1"/>
    </source>
</evidence>
<sequence>MKLKTPIPKGVIALVSVLPALNKNADLQSIHAVLVEIIQFGESVSSNGKDAKNFYDSSTKEFDVDSIFGKWAESKLSDTSRKIAREVCLIIKREMFE</sequence>
<dbReference type="EMBL" id="PGGK01000005">
    <property type="protein sequence ID" value="TGC09462.1"/>
    <property type="molecule type" value="Genomic_DNA"/>
</dbReference>
<protein>
    <submittedName>
        <fullName evidence="1">Uncharacterized protein</fullName>
    </submittedName>
</protein>
<evidence type="ECO:0000313" key="2">
    <source>
        <dbReference type="Proteomes" id="UP000297295"/>
    </source>
</evidence>
<dbReference type="RefSeq" id="WP_135389501.1">
    <property type="nucleotide sequence ID" value="NZ_PGGK01000005.1"/>
</dbReference>
<proteinExistence type="predicted"/>
<comment type="caution">
    <text evidence="1">The sequence shown here is derived from an EMBL/GenBank/DDBJ whole genome shotgun (WGS) entry which is preliminary data.</text>
</comment>
<reference evidence="1 2" key="1">
    <citation type="submission" date="2017-11" db="EMBL/GenBank/DDBJ databases">
        <title>Isolation and Characterization of Methanogenic Archaea from Saline Meromictic Lake at Siberia.</title>
        <authorList>
            <person name="Shen Y."/>
            <person name="Huang H.-H."/>
            <person name="Lai M.-C."/>
            <person name="Chen S.-C."/>
        </authorList>
    </citation>
    <scope>NUCLEOTIDE SEQUENCE [LARGE SCALE GENOMIC DNA]</scope>
    <source>
        <strain evidence="1 2">SY-01</strain>
    </source>
</reference>
<organism evidence="1 2">
    <name type="scientific">Methanolobus halotolerans</name>
    <dbReference type="NCBI Taxonomy" id="2052935"/>
    <lineage>
        <taxon>Archaea</taxon>
        <taxon>Methanobacteriati</taxon>
        <taxon>Methanobacteriota</taxon>
        <taxon>Stenosarchaea group</taxon>
        <taxon>Methanomicrobia</taxon>
        <taxon>Methanosarcinales</taxon>
        <taxon>Methanosarcinaceae</taxon>
        <taxon>Methanolobus</taxon>
    </lineage>
</organism>